<sequence>MNRQTQIHQKGSNSLRNARCFFPLNRAQAGQAHPWKRGPVGAQAAPPWEPGRVGAQAAPPWEPGRVGAQAAPPWEPGRVGAQAAPPWEPGRVGAQAAPPWEPGRNLNPPTHPPTHPSIHPPIHPPIHPSTHPSIFLRLSGTRSVGQHSKQRYPDFPRPGHFPQLLWGDPEVFPGQPRDKVSPACPGSSPGAPPSGTCPEHLPREASRRQPD</sequence>
<evidence type="ECO:0000256" key="1">
    <source>
        <dbReference type="SAM" id="MobiDB-lite"/>
    </source>
</evidence>
<protein>
    <submittedName>
        <fullName evidence="2">Uncharacterized protein</fullName>
    </submittedName>
</protein>
<name>A0A3P9JLI5_ORYLA</name>
<feature type="compositionally biased region" description="Basic and acidic residues" evidence="1">
    <location>
        <begin position="200"/>
        <end position="211"/>
    </location>
</feature>
<dbReference type="Ensembl" id="ENSORLT00015025540.1">
    <property type="protein sequence ID" value="ENSORLP00015033028.1"/>
    <property type="gene ID" value="ENSORLG00015018194.1"/>
</dbReference>
<accession>A0A3P9JLI5</accession>
<evidence type="ECO:0000313" key="2">
    <source>
        <dbReference type="Ensembl" id="ENSORLP00015033028.1"/>
    </source>
</evidence>
<organism evidence="2 3">
    <name type="scientific">Oryzias latipes</name>
    <name type="common">Japanese rice fish</name>
    <name type="synonym">Japanese killifish</name>
    <dbReference type="NCBI Taxonomy" id="8090"/>
    <lineage>
        <taxon>Eukaryota</taxon>
        <taxon>Metazoa</taxon>
        <taxon>Chordata</taxon>
        <taxon>Craniata</taxon>
        <taxon>Vertebrata</taxon>
        <taxon>Euteleostomi</taxon>
        <taxon>Actinopterygii</taxon>
        <taxon>Neopterygii</taxon>
        <taxon>Teleostei</taxon>
        <taxon>Neoteleostei</taxon>
        <taxon>Acanthomorphata</taxon>
        <taxon>Ovalentaria</taxon>
        <taxon>Atherinomorphae</taxon>
        <taxon>Beloniformes</taxon>
        <taxon>Adrianichthyidae</taxon>
        <taxon>Oryziinae</taxon>
        <taxon>Oryzias</taxon>
    </lineage>
</organism>
<reference key="1">
    <citation type="journal article" date="2007" name="Nature">
        <title>The medaka draft genome and insights into vertebrate genome evolution.</title>
        <authorList>
            <person name="Kasahara M."/>
            <person name="Naruse K."/>
            <person name="Sasaki S."/>
            <person name="Nakatani Y."/>
            <person name="Qu W."/>
            <person name="Ahsan B."/>
            <person name="Yamada T."/>
            <person name="Nagayasu Y."/>
            <person name="Doi K."/>
            <person name="Kasai Y."/>
            <person name="Jindo T."/>
            <person name="Kobayashi D."/>
            <person name="Shimada A."/>
            <person name="Toyoda A."/>
            <person name="Kuroki Y."/>
            <person name="Fujiyama A."/>
            <person name="Sasaki T."/>
            <person name="Shimizu A."/>
            <person name="Asakawa S."/>
            <person name="Shimizu N."/>
            <person name="Hashimoto S."/>
            <person name="Yang J."/>
            <person name="Lee Y."/>
            <person name="Matsushima K."/>
            <person name="Sugano S."/>
            <person name="Sakaizumi M."/>
            <person name="Narita T."/>
            <person name="Ohishi K."/>
            <person name="Haga S."/>
            <person name="Ohta F."/>
            <person name="Nomoto H."/>
            <person name="Nogata K."/>
            <person name="Morishita T."/>
            <person name="Endo T."/>
            <person name="Shin-I T."/>
            <person name="Takeda H."/>
            <person name="Morishita S."/>
            <person name="Kohara Y."/>
        </authorList>
    </citation>
    <scope>NUCLEOTIDE SEQUENCE [LARGE SCALE GENOMIC DNA]</scope>
    <source>
        <strain>Hd-rR</strain>
    </source>
</reference>
<reference evidence="2" key="3">
    <citation type="submission" date="2025-08" db="UniProtKB">
        <authorList>
            <consortium name="Ensembl"/>
        </authorList>
    </citation>
    <scope>IDENTIFICATION</scope>
    <source>
        <strain evidence="2">HSOK</strain>
    </source>
</reference>
<feature type="compositionally biased region" description="Low complexity" evidence="1">
    <location>
        <begin position="181"/>
        <end position="198"/>
    </location>
</feature>
<feature type="region of interest" description="Disordered" evidence="1">
    <location>
        <begin position="32"/>
        <end position="211"/>
    </location>
</feature>
<dbReference type="Proteomes" id="UP000265200">
    <property type="component" value="Chromosome 3"/>
</dbReference>
<reference evidence="2 3" key="2">
    <citation type="submission" date="2017-04" db="EMBL/GenBank/DDBJ databases">
        <title>CpG methylation of centromeres and impact of large insertions on vertebrate speciation.</title>
        <authorList>
            <person name="Ichikawa K."/>
            <person name="Yoshimura J."/>
            <person name="Morishita S."/>
        </authorList>
    </citation>
    <scope>NUCLEOTIDE SEQUENCE</scope>
    <source>
        <strain evidence="2 3">HSOK</strain>
    </source>
</reference>
<dbReference type="AlphaFoldDB" id="A0A3P9JLI5"/>
<evidence type="ECO:0000313" key="3">
    <source>
        <dbReference type="Proteomes" id="UP000265200"/>
    </source>
</evidence>
<feature type="compositionally biased region" description="Pro residues" evidence="1">
    <location>
        <begin position="109"/>
        <end position="127"/>
    </location>
</feature>
<proteinExistence type="predicted"/>
<reference evidence="2" key="4">
    <citation type="submission" date="2025-09" db="UniProtKB">
        <authorList>
            <consortium name="Ensembl"/>
        </authorList>
    </citation>
    <scope>IDENTIFICATION</scope>
    <source>
        <strain evidence="2">HSOK</strain>
    </source>
</reference>